<feature type="domain" description="Protein kinase" evidence="9">
    <location>
        <begin position="1"/>
        <end position="105"/>
    </location>
</feature>
<keyword evidence="3" id="KW-0808">Transferase</keyword>
<keyword evidence="5" id="KW-0418">Kinase</keyword>
<sequence>MQICHRDLKLENTLLDGSPAPRLKICNFGYSKSSFLHSRPKSTVGTPVYIALKVLSRQEYDGKILACIWGFNSWRSSFLHSRPKSRPKSTVVCFELFPSVFVFES</sequence>
<evidence type="ECO:0000313" key="10">
    <source>
        <dbReference type="EMBL" id="KAK4267296.1"/>
    </source>
</evidence>
<dbReference type="GO" id="GO:0006970">
    <property type="term" value="P:response to osmotic stress"/>
    <property type="evidence" value="ECO:0007669"/>
    <property type="project" value="UniProtKB-ARBA"/>
</dbReference>
<dbReference type="InterPro" id="IPR000719">
    <property type="entry name" value="Prot_kinase_dom"/>
</dbReference>
<keyword evidence="4" id="KW-0547">Nucleotide-binding</keyword>
<evidence type="ECO:0000256" key="4">
    <source>
        <dbReference type="ARBA" id="ARBA00022741"/>
    </source>
</evidence>
<proteinExistence type="predicted"/>
<evidence type="ECO:0000256" key="8">
    <source>
        <dbReference type="ARBA" id="ARBA00048679"/>
    </source>
</evidence>
<dbReference type="SUPFAM" id="SSF56112">
    <property type="entry name" value="Protein kinase-like (PK-like)"/>
    <property type="match status" value="1"/>
</dbReference>
<dbReference type="InterPro" id="IPR011009">
    <property type="entry name" value="Kinase-like_dom_sf"/>
</dbReference>
<evidence type="ECO:0000313" key="11">
    <source>
        <dbReference type="Proteomes" id="UP001293593"/>
    </source>
</evidence>
<keyword evidence="11" id="KW-1185">Reference proteome</keyword>
<organism evidence="10 11">
    <name type="scientific">Acacia crassicarpa</name>
    <name type="common">northern wattle</name>
    <dbReference type="NCBI Taxonomy" id="499986"/>
    <lineage>
        <taxon>Eukaryota</taxon>
        <taxon>Viridiplantae</taxon>
        <taxon>Streptophyta</taxon>
        <taxon>Embryophyta</taxon>
        <taxon>Tracheophyta</taxon>
        <taxon>Spermatophyta</taxon>
        <taxon>Magnoliopsida</taxon>
        <taxon>eudicotyledons</taxon>
        <taxon>Gunneridae</taxon>
        <taxon>Pentapetalae</taxon>
        <taxon>rosids</taxon>
        <taxon>fabids</taxon>
        <taxon>Fabales</taxon>
        <taxon>Fabaceae</taxon>
        <taxon>Caesalpinioideae</taxon>
        <taxon>mimosoid clade</taxon>
        <taxon>Acacieae</taxon>
        <taxon>Acacia</taxon>
    </lineage>
</organism>
<accession>A0AAE1MNN3</accession>
<evidence type="ECO:0000256" key="1">
    <source>
        <dbReference type="ARBA" id="ARBA00012513"/>
    </source>
</evidence>
<dbReference type="AlphaFoldDB" id="A0AAE1MNN3"/>
<protein>
    <recommendedName>
        <fullName evidence="1">non-specific serine/threonine protein kinase</fullName>
        <ecNumber evidence="1">2.7.11.1</ecNumber>
    </recommendedName>
</protein>
<keyword evidence="2" id="KW-0723">Serine/threonine-protein kinase</keyword>
<dbReference type="GO" id="GO:0004674">
    <property type="term" value="F:protein serine/threonine kinase activity"/>
    <property type="evidence" value="ECO:0007669"/>
    <property type="project" value="UniProtKB-KW"/>
</dbReference>
<dbReference type="EMBL" id="JAWXYG010000007">
    <property type="protein sequence ID" value="KAK4267296.1"/>
    <property type="molecule type" value="Genomic_DNA"/>
</dbReference>
<dbReference type="PANTHER" id="PTHR24343:SF376">
    <property type="entry name" value="SERINE_THREONINE-PROTEIN KINASE SRK2A-RELATED"/>
    <property type="match status" value="1"/>
</dbReference>
<gene>
    <name evidence="10" type="ORF">QN277_024094</name>
</gene>
<dbReference type="Gene3D" id="1.10.510.10">
    <property type="entry name" value="Transferase(Phosphotransferase) domain 1"/>
    <property type="match status" value="1"/>
</dbReference>
<comment type="catalytic activity">
    <reaction evidence="8">
        <text>L-seryl-[protein] + ATP = O-phospho-L-seryl-[protein] + ADP + H(+)</text>
        <dbReference type="Rhea" id="RHEA:17989"/>
        <dbReference type="Rhea" id="RHEA-COMP:9863"/>
        <dbReference type="Rhea" id="RHEA-COMP:11604"/>
        <dbReference type="ChEBI" id="CHEBI:15378"/>
        <dbReference type="ChEBI" id="CHEBI:29999"/>
        <dbReference type="ChEBI" id="CHEBI:30616"/>
        <dbReference type="ChEBI" id="CHEBI:83421"/>
        <dbReference type="ChEBI" id="CHEBI:456216"/>
        <dbReference type="EC" id="2.7.11.1"/>
    </reaction>
</comment>
<comment type="catalytic activity">
    <reaction evidence="7">
        <text>L-threonyl-[protein] + ATP = O-phospho-L-threonyl-[protein] + ADP + H(+)</text>
        <dbReference type="Rhea" id="RHEA:46608"/>
        <dbReference type="Rhea" id="RHEA-COMP:11060"/>
        <dbReference type="Rhea" id="RHEA-COMP:11605"/>
        <dbReference type="ChEBI" id="CHEBI:15378"/>
        <dbReference type="ChEBI" id="CHEBI:30013"/>
        <dbReference type="ChEBI" id="CHEBI:30616"/>
        <dbReference type="ChEBI" id="CHEBI:61977"/>
        <dbReference type="ChEBI" id="CHEBI:456216"/>
        <dbReference type="EC" id="2.7.11.1"/>
    </reaction>
</comment>
<comment type="caution">
    <text evidence="10">The sequence shown here is derived from an EMBL/GenBank/DDBJ whole genome shotgun (WGS) entry which is preliminary data.</text>
</comment>
<keyword evidence="6" id="KW-0067">ATP-binding</keyword>
<evidence type="ECO:0000256" key="5">
    <source>
        <dbReference type="ARBA" id="ARBA00022777"/>
    </source>
</evidence>
<reference evidence="10" key="1">
    <citation type="submission" date="2023-10" db="EMBL/GenBank/DDBJ databases">
        <title>Chromosome-level genome of the transformable northern wattle, Acacia crassicarpa.</title>
        <authorList>
            <person name="Massaro I."/>
            <person name="Sinha N.R."/>
            <person name="Poethig S."/>
            <person name="Leichty A.R."/>
        </authorList>
    </citation>
    <scope>NUCLEOTIDE SEQUENCE</scope>
    <source>
        <strain evidence="10">Acra3RX</strain>
        <tissue evidence="10">Leaf</tissue>
    </source>
</reference>
<dbReference type="PANTHER" id="PTHR24343">
    <property type="entry name" value="SERINE/THREONINE KINASE"/>
    <property type="match status" value="1"/>
</dbReference>
<evidence type="ECO:0000256" key="6">
    <source>
        <dbReference type="ARBA" id="ARBA00022840"/>
    </source>
</evidence>
<evidence type="ECO:0000256" key="3">
    <source>
        <dbReference type="ARBA" id="ARBA00022679"/>
    </source>
</evidence>
<dbReference type="Proteomes" id="UP001293593">
    <property type="component" value="Unassembled WGS sequence"/>
</dbReference>
<name>A0AAE1MNN3_9FABA</name>
<dbReference type="InterPro" id="IPR008271">
    <property type="entry name" value="Ser/Thr_kinase_AS"/>
</dbReference>
<dbReference type="PROSITE" id="PS50011">
    <property type="entry name" value="PROTEIN_KINASE_DOM"/>
    <property type="match status" value="1"/>
</dbReference>
<dbReference type="GO" id="GO:0005524">
    <property type="term" value="F:ATP binding"/>
    <property type="evidence" value="ECO:0007669"/>
    <property type="project" value="UniProtKB-KW"/>
</dbReference>
<dbReference type="PROSITE" id="PS00108">
    <property type="entry name" value="PROTEIN_KINASE_ST"/>
    <property type="match status" value="1"/>
</dbReference>
<evidence type="ECO:0000259" key="9">
    <source>
        <dbReference type="PROSITE" id="PS50011"/>
    </source>
</evidence>
<evidence type="ECO:0000256" key="7">
    <source>
        <dbReference type="ARBA" id="ARBA00047899"/>
    </source>
</evidence>
<dbReference type="EC" id="2.7.11.1" evidence="1"/>
<dbReference type="Pfam" id="PF00069">
    <property type="entry name" value="Pkinase"/>
    <property type="match status" value="1"/>
</dbReference>
<dbReference type="GO" id="GO:0005634">
    <property type="term" value="C:nucleus"/>
    <property type="evidence" value="ECO:0007669"/>
    <property type="project" value="TreeGrafter"/>
</dbReference>
<evidence type="ECO:0000256" key="2">
    <source>
        <dbReference type="ARBA" id="ARBA00022527"/>
    </source>
</evidence>